<evidence type="ECO:0000313" key="2">
    <source>
        <dbReference type="Proteomes" id="UP000807342"/>
    </source>
</evidence>
<organism evidence="1 2">
    <name type="scientific">Macrolepiota fuliginosa MF-IS2</name>
    <dbReference type="NCBI Taxonomy" id="1400762"/>
    <lineage>
        <taxon>Eukaryota</taxon>
        <taxon>Fungi</taxon>
        <taxon>Dikarya</taxon>
        <taxon>Basidiomycota</taxon>
        <taxon>Agaricomycotina</taxon>
        <taxon>Agaricomycetes</taxon>
        <taxon>Agaricomycetidae</taxon>
        <taxon>Agaricales</taxon>
        <taxon>Agaricineae</taxon>
        <taxon>Agaricaceae</taxon>
        <taxon>Macrolepiota</taxon>
    </lineage>
</organism>
<proteinExistence type="predicted"/>
<feature type="non-terminal residue" evidence="1">
    <location>
        <position position="1"/>
    </location>
</feature>
<sequence>LVIIDGLDECNSDDVQCAIVEIIAAAIREYGDGLPLLWAFFSRPEPHIMRTFASAHISTLCLATTLPMSSTTNEEMKLYLRDRFNEIKRRSPHLPSPWPSEDNILDLVEKSNGFFAYASTATKFI</sequence>
<accession>A0A9P5X5S8</accession>
<keyword evidence="2" id="KW-1185">Reference proteome</keyword>
<dbReference type="EMBL" id="MU151326">
    <property type="protein sequence ID" value="KAF9445084.1"/>
    <property type="molecule type" value="Genomic_DNA"/>
</dbReference>
<name>A0A9P5X5S8_9AGAR</name>
<protein>
    <recommendedName>
        <fullName evidence="3">NACHT domain-containing protein</fullName>
    </recommendedName>
</protein>
<gene>
    <name evidence="1" type="ORF">P691DRAFT_637192</name>
</gene>
<reference evidence="1" key="1">
    <citation type="submission" date="2020-11" db="EMBL/GenBank/DDBJ databases">
        <authorList>
            <consortium name="DOE Joint Genome Institute"/>
            <person name="Ahrendt S."/>
            <person name="Riley R."/>
            <person name="Andreopoulos W."/>
            <person name="Labutti K."/>
            <person name="Pangilinan J."/>
            <person name="Ruiz-Duenas F.J."/>
            <person name="Barrasa J.M."/>
            <person name="Sanchez-Garcia M."/>
            <person name="Camarero S."/>
            <person name="Miyauchi S."/>
            <person name="Serrano A."/>
            <person name="Linde D."/>
            <person name="Babiker R."/>
            <person name="Drula E."/>
            <person name="Ayuso-Fernandez I."/>
            <person name="Pacheco R."/>
            <person name="Padilla G."/>
            <person name="Ferreira P."/>
            <person name="Barriuso J."/>
            <person name="Kellner H."/>
            <person name="Castanera R."/>
            <person name="Alfaro M."/>
            <person name="Ramirez L."/>
            <person name="Pisabarro A.G."/>
            <person name="Kuo A."/>
            <person name="Tritt A."/>
            <person name="Lipzen A."/>
            <person name="He G."/>
            <person name="Yan M."/>
            <person name="Ng V."/>
            <person name="Cullen D."/>
            <person name="Martin F."/>
            <person name="Rosso M.-N."/>
            <person name="Henrissat B."/>
            <person name="Hibbett D."/>
            <person name="Martinez A.T."/>
            <person name="Grigoriev I.V."/>
        </authorList>
    </citation>
    <scope>NUCLEOTIDE SEQUENCE</scope>
    <source>
        <strain evidence="1">MF-IS2</strain>
    </source>
</reference>
<dbReference type="AlphaFoldDB" id="A0A9P5X5S8"/>
<feature type="non-terminal residue" evidence="1">
    <location>
        <position position="125"/>
    </location>
</feature>
<comment type="caution">
    <text evidence="1">The sequence shown here is derived from an EMBL/GenBank/DDBJ whole genome shotgun (WGS) entry which is preliminary data.</text>
</comment>
<dbReference type="OrthoDB" id="2970937at2759"/>
<evidence type="ECO:0008006" key="3">
    <source>
        <dbReference type="Google" id="ProtNLM"/>
    </source>
</evidence>
<evidence type="ECO:0000313" key="1">
    <source>
        <dbReference type="EMBL" id="KAF9445084.1"/>
    </source>
</evidence>
<dbReference type="Proteomes" id="UP000807342">
    <property type="component" value="Unassembled WGS sequence"/>
</dbReference>